<dbReference type="VEuPathDB" id="TriTrypDB:BSAL_01520"/>
<gene>
    <name evidence="2" type="ORF">BSAL_01520</name>
</gene>
<protein>
    <submittedName>
        <fullName evidence="2">Membrane-associated protein, putative</fullName>
    </submittedName>
</protein>
<dbReference type="OMA" id="ALVMHNE"/>
<keyword evidence="3" id="KW-1185">Reference proteome</keyword>
<keyword evidence="1" id="KW-1133">Transmembrane helix</keyword>
<keyword evidence="1" id="KW-0812">Transmembrane</keyword>
<evidence type="ECO:0000313" key="3">
    <source>
        <dbReference type="Proteomes" id="UP000051952"/>
    </source>
</evidence>
<accession>A0A0S4J943</accession>
<feature type="transmembrane region" description="Helical" evidence="1">
    <location>
        <begin position="114"/>
        <end position="135"/>
    </location>
</feature>
<dbReference type="AlphaFoldDB" id="A0A0S4J943"/>
<sequence>MIRIVRAQQTSSRVSAAAGSMASATACRWASTRSSASSTHSSLMFRFTTTSQRTSGATMSSSHGVAPMFIQRRQFLGNFFGKRDAPKVALDTASFDKSSSHFAGKLFGIPMDTIVFYSKAAAGVFAIYLVVHFFFKGYSYLADFSLATVARMGFIGGFWTCGILYTLALQVRRRVQINPNAVYNQSISLAMRNPTVLEFLGPHPRTGDFKAYCATGGFKLPLLRRLRSGSYDLGDALGLKPRRLRMMFVLRNPANGREGFVTVDVQKEQTGFLRSTDTFHSLAVSLSDTAGTGEPKNLVIIGKPEDVIYQGFMKL</sequence>
<name>A0A0S4J943_BODSA</name>
<proteinExistence type="predicted"/>
<evidence type="ECO:0000256" key="1">
    <source>
        <dbReference type="SAM" id="Phobius"/>
    </source>
</evidence>
<keyword evidence="1" id="KW-0472">Membrane</keyword>
<dbReference type="PROSITE" id="PS51257">
    <property type="entry name" value="PROKAR_LIPOPROTEIN"/>
    <property type="match status" value="1"/>
</dbReference>
<organism evidence="2 3">
    <name type="scientific">Bodo saltans</name>
    <name type="common">Flagellated protozoan</name>
    <dbReference type="NCBI Taxonomy" id="75058"/>
    <lineage>
        <taxon>Eukaryota</taxon>
        <taxon>Discoba</taxon>
        <taxon>Euglenozoa</taxon>
        <taxon>Kinetoplastea</taxon>
        <taxon>Metakinetoplastina</taxon>
        <taxon>Eubodonida</taxon>
        <taxon>Bodonidae</taxon>
        <taxon>Bodo</taxon>
    </lineage>
</organism>
<feature type="transmembrane region" description="Helical" evidence="1">
    <location>
        <begin position="147"/>
        <end position="168"/>
    </location>
</feature>
<reference evidence="3" key="1">
    <citation type="submission" date="2015-09" db="EMBL/GenBank/DDBJ databases">
        <authorList>
            <consortium name="Pathogen Informatics"/>
        </authorList>
    </citation>
    <scope>NUCLEOTIDE SEQUENCE [LARGE SCALE GENOMIC DNA]</scope>
    <source>
        <strain evidence="3">Lake Konstanz</strain>
    </source>
</reference>
<evidence type="ECO:0000313" key="2">
    <source>
        <dbReference type="EMBL" id="CUG88025.1"/>
    </source>
</evidence>
<dbReference type="Proteomes" id="UP000051952">
    <property type="component" value="Unassembled WGS sequence"/>
</dbReference>
<dbReference type="OrthoDB" id="271145at2759"/>
<dbReference type="EMBL" id="CYKH01001609">
    <property type="protein sequence ID" value="CUG88025.1"/>
    <property type="molecule type" value="Genomic_DNA"/>
</dbReference>